<evidence type="ECO:0000256" key="2">
    <source>
        <dbReference type="SAM" id="Phobius"/>
    </source>
</evidence>
<feature type="transmembrane region" description="Helical" evidence="2">
    <location>
        <begin position="399"/>
        <end position="420"/>
    </location>
</feature>
<reference evidence="3" key="1">
    <citation type="journal article" date="2014" name="Int. J. Syst. Evol. Microbiol.">
        <title>Complete genome sequence of Corynebacterium casei LMG S-19264T (=DSM 44701T), isolated from a smear-ripened cheese.</title>
        <authorList>
            <consortium name="US DOE Joint Genome Institute (JGI-PGF)"/>
            <person name="Walter F."/>
            <person name="Albersmeier A."/>
            <person name="Kalinowski J."/>
            <person name="Ruckert C."/>
        </authorList>
    </citation>
    <scope>NUCLEOTIDE SEQUENCE</scope>
    <source>
        <strain evidence="3">CGMCC 1.15330</strain>
    </source>
</reference>
<keyword evidence="2" id="KW-1133">Transmembrane helix</keyword>
<evidence type="ECO:0008006" key="5">
    <source>
        <dbReference type="Google" id="ProtNLM"/>
    </source>
</evidence>
<comment type="caution">
    <text evidence="3">The sequence shown here is derived from an EMBL/GenBank/DDBJ whole genome shotgun (WGS) entry which is preliminary data.</text>
</comment>
<feature type="transmembrane region" description="Helical" evidence="2">
    <location>
        <begin position="372"/>
        <end position="392"/>
    </location>
</feature>
<dbReference type="EMBL" id="BMIH01000002">
    <property type="protein sequence ID" value="GGB29879.1"/>
    <property type="molecule type" value="Genomic_DNA"/>
</dbReference>
<evidence type="ECO:0000256" key="1">
    <source>
        <dbReference type="SAM" id="MobiDB-lite"/>
    </source>
</evidence>
<feature type="transmembrane region" description="Helical" evidence="2">
    <location>
        <begin position="137"/>
        <end position="158"/>
    </location>
</feature>
<proteinExistence type="predicted"/>
<sequence length="620" mass="67402">MIDIDQRAADGGEAKPEDAAPGPHAGLPRDLPPALRLPLERHWLALMLLAWLAIAGWFVWDRWTGIRWLSLGDTDDNMRLMQVRGLLAGQDWYDLRQYRMNPPAGFDIHWSRIVDLPIAGLILLFRQFTTPAMAERLACGIAPLLPLGVALVALGTTVRRLVGLAWWPVAVLFLLVGAAQTMSMFMPLRIDHHGWQLACLAVTVAGLCDPRGPRGGALVGLASVVSLAIGLEMLPYIAMAGVILTLRWVWDAGEERRLDAYAVSLGLGGAAAFAAFSSTANWALRCDAFTPVWLAVVVAAGVALYILAFLSPRAVIVRLALAVAVGAGIAIGFASFFPQCLGRPEQVSPELARTWLDNVREAKPVYAHPFRVAFPIVTLPVVGLIGALVAAWRARRGPWAVGWAAVALFTAFATAMLAWQTRAGPAAQLLAIPGAVALAAIAFPWILGHRLMPVRVIGAVLAFVIVSGSFATLAIQWLHIDPPSAYTRRVNAATGECMRTSRLMTLNRYPAATVFTFVDLGPRLITVTHHRAIAGPYHRNGAAILDVQHAFSRSPEQARAIMKRHGATLLLLCPNMAESTIYRSRNPGGFYDRMAHGMKYDWLTPLPLPAKSPYRLYRIS</sequence>
<feature type="transmembrane region" description="Helical" evidence="2">
    <location>
        <begin position="288"/>
        <end position="308"/>
    </location>
</feature>
<organism evidence="3 4">
    <name type="scientific">Sphingomonas metalli</name>
    <dbReference type="NCBI Taxonomy" id="1779358"/>
    <lineage>
        <taxon>Bacteria</taxon>
        <taxon>Pseudomonadati</taxon>
        <taxon>Pseudomonadota</taxon>
        <taxon>Alphaproteobacteria</taxon>
        <taxon>Sphingomonadales</taxon>
        <taxon>Sphingomonadaceae</taxon>
        <taxon>Sphingomonas</taxon>
    </lineage>
</organism>
<evidence type="ECO:0000313" key="4">
    <source>
        <dbReference type="Proteomes" id="UP000623067"/>
    </source>
</evidence>
<feature type="transmembrane region" description="Helical" evidence="2">
    <location>
        <begin position="258"/>
        <end position="276"/>
    </location>
</feature>
<feature type="transmembrane region" description="Helical" evidence="2">
    <location>
        <begin position="315"/>
        <end position="337"/>
    </location>
</feature>
<keyword evidence="2" id="KW-0812">Transmembrane</keyword>
<keyword evidence="2" id="KW-0472">Membrane</keyword>
<name>A0A916WU00_9SPHN</name>
<gene>
    <name evidence="3" type="ORF">GCM10011380_19210</name>
</gene>
<dbReference type="Proteomes" id="UP000623067">
    <property type="component" value="Unassembled WGS sequence"/>
</dbReference>
<feature type="transmembrane region" description="Helical" evidence="2">
    <location>
        <begin position="218"/>
        <end position="246"/>
    </location>
</feature>
<keyword evidence="4" id="KW-1185">Reference proteome</keyword>
<feature type="transmembrane region" description="Helical" evidence="2">
    <location>
        <begin position="43"/>
        <end position="60"/>
    </location>
</feature>
<feature type="transmembrane region" description="Helical" evidence="2">
    <location>
        <begin position="426"/>
        <end position="447"/>
    </location>
</feature>
<reference evidence="3" key="2">
    <citation type="submission" date="2020-09" db="EMBL/GenBank/DDBJ databases">
        <authorList>
            <person name="Sun Q."/>
            <person name="Zhou Y."/>
        </authorList>
    </citation>
    <scope>NUCLEOTIDE SEQUENCE</scope>
    <source>
        <strain evidence="3">CGMCC 1.15330</strain>
    </source>
</reference>
<feature type="region of interest" description="Disordered" evidence="1">
    <location>
        <begin position="1"/>
        <end position="25"/>
    </location>
</feature>
<feature type="transmembrane region" description="Helical" evidence="2">
    <location>
        <begin position="164"/>
        <end position="182"/>
    </location>
</feature>
<dbReference type="AlphaFoldDB" id="A0A916WU00"/>
<feature type="compositionally biased region" description="Basic and acidic residues" evidence="1">
    <location>
        <begin position="1"/>
        <end position="18"/>
    </location>
</feature>
<evidence type="ECO:0000313" key="3">
    <source>
        <dbReference type="EMBL" id="GGB29879.1"/>
    </source>
</evidence>
<protein>
    <recommendedName>
        <fullName evidence="5">AcrB/AcrD/AcrF family protein</fullName>
    </recommendedName>
</protein>
<accession>A0A916WU00</accession>
<feature type="transmembrane region" description="Helical" evidence="2">
    <location>
        <begin position="454"/>
        <end position="478"/>
    </location>
</feature>